<evidence type="ECO:0000313" key="4">
    <source>
        <dbReference type="Proteomes" id="UP001432216"/>
    </source>
</evidence>
<accession>A0ABZ2ARA6</accession>
<protein>
    <submittedName>
        <fullName evidence="3">Uncharacterized protein</fullName>
    </submittedName>
</protein>
<feature type="transmembrane region" description="Helical" evidence="2">
    <location>
        <begin position="253"/>
        <end position="272"/>
    </location>
</feature>
<feature type="transmembrane region" description="Helical" evidence="2">
    <location>
        <begin position="351"/>
        <end position="376"/>
    </location>
</feature>
<dbReference type="Proteomes" id="UP001432216">
    <property type="component" value="Chromosome 2"/>
</dbReference>
<evidence type="ECO:0000256" key="1">
    <source>
        <dbReference type="SAM" id="MobiDB-lite"/>
    </source>
</evidence>
<feature type="transmembrane region" description="Helical" evidence="2">
    <location>
        <begin position="135"/>
        <end position="159"/>
    </location>
</feature>
<name>A0ABZ2ARA6_9TREE</name>
<feature type="region of interest" description="Disordered" evidence="1">
    <location>
        <begin position="1"/>
        <end position="93"/>
    </location>
</feature>
<dbReference type="RefSeq" id="XP_064719106.1">
    <property type="nucleotide sequence ID" value="XM_064863034.1"/>
</dbReference>
<evidence type="ECO:0000313" key="3">
    <source>
        <dbReference type="EMBL" id="WVO19866.1"/>
    </source>
</evidence>
<feature type="transmembrane region" description="Helical" evidence="2">
    <location>
        <begin position="222"/>
        <end position="241"/>
    </location>
</feature>
<sequence>MPHPHTSIAPYPQRGDSSPHKTQSQDSLALPTHSSSGSDSTSSLQLLDNDLDEPDDDVDLDLDDMDLDDEESDARVDDPLVRGRASRRRGRRYKEEATERGLLELIPPLMLSHPLPLLPLLALLPYNFLPAGVVFFVPVICILALLSVCAHIVIVYLAWYLKVPSFEDVFAKVTDKYGKYGLWGGRIATLIAVLGMLVGWLGTLHPLVQPVIETYFPANAVFSSRVFWTLLLSLTLLPSLLPSRMTRSLHRSPFVLVLLLPTVAFLVIGRTVEIRKASEIAQPGGDQAEDGGAAVASLARDVLGHLAKRRFGLAGGSSAGAGLTTLTIFFSPHVNTLPIHSTLARTKRSSFFMPCLISGAIILILSLPLALVPYYLLPMDTMGAAGKGKEGAISNTTVPSGVFAHLPADDGWVNLARLLMITLTLGSTNMWILRGRDVILKAMNVDSGDHYKIGRWVGVGWCARRGVVLTLPVFHYYLPCCIALAWTAGRLVGLW</sequence>
<dbReference type="PANTHER" id="PTHR22950:SF695">
    <property type="entry name" value="AMINO ACID TRANSPORTER TRANSMEMBRANE DOMAIN-CONTAINING PROTEIN"/>
    <property type="match status" value="1"/>
</dbReference>
<evidence type="ECO:0000256" key="2">
    <source>
        <dbReference type="SAM" id="Phobius"/>
    </source>
</evidence>
<feature type="transmembrane region" description="Helical" evidence="2">
    <location>
        <begin position="311"/>
        <end position="330"/>
    </location>
</feature>
<dbReference type="GeneID" id="89987931"/>
<proteinExistence type="predicted"/>
<dbReference type="PANTHER" id="PTHR22950">
    <property type="entry name" value="AMINO ACID TRANSPORTER"/>
    <property type="match status" value="1"/>
</dbReference>
<gene>
    <name evidence="3" type="ORF">IAS62_001156</name>
</gene>
<reference evidence="3 4" key="1">
    <citation type="submission" date="2024-01" db="EMBL/GenBank/DDBJ databases">
        <title>Comparative genomics of Cryptococcus and Kwoniella reveals pathogenesis evolution and contrasting modes of karyotype evolution via chromosome fusion or intercentromeric recombination.</title>
        <authorList>
            <person name="Coelho M.A."/>
            <person name="David-Palma M."/>
            <person name="Shea T."/>
            <person name="Bowers K."/>
            <person name="McGinley-Smith S."/>
            <person name="Mohammad A.W."/>
            <person name="Gnirke A."/>
            <person name="Yurkov A.M."/>
            <person name="Nowrousian M."/>
            <person name="Sun S."/>
            <person name="Cuomo C.A."/>
            <person name="Heitman J."/>
        </authorList>
    </citation>
    <scope>NUCLEOTIDE SEQUENCE [LARGE SCALE GENOMIC DNA]</scope>
    <source>
        <strain evidence="3 4">7685027</strain>
    </source>
</reference>
<keyword evidence="2" id="KW-0472">Membrane</keyword>
<feature type="transmembrane region" description="Helical" evidence="2">
    <location>
        <begin position="180"/>
        <end position="202"/>
    </location>
</feature>
<keyword evidence="4" id="KW-1185">Reference proteome</keyword>
<feature type="transmembrane region" description="Helical" evidence="2">
    <location>
        <begin position="101"/>
        <end position="123"/>
    </location>
</feature>
<feature type="compositionally biased region" description="Low complexity" evidence="1">
    <location>
        <begin position="34"/>
        <end position="48"/>
    </location>
</feature>
<feature type="transmembrane region" description="Helical" evidence="2">
    <location>
        <begin position="415"/>
        <end position="433"/>
    </location>
</feature>
<keyword evidence="2" id="KW-0812">Transmembrane</keyword>
<feature type="compositionally biased region" description="Acidic residues" evidence="1">
    <location>
        <begin position="49"/>
        <end position="72"/>
    </location>
</feature>
<organism evidence="3 4">
    <name type="scientific">Cryptococcus decagattii</name>
    <dbReference type="NCBI Taxonomy" id="1859122"/>
    <lineage>
        <taxon>Eukaryota</taxon>
        <taxon>Fungi</taxon>
        <taxon>Dikarya</taxon>
        <taxon>Basidiomycota</taxon>
        <taxon>Agaricomycotina</taxon>
        <taxon>Tremellomycetes</taxon>
        <taxon>Tremellales</taxon>
        <taxon>Cryptococcaceae</taxon>
        <taxon>Cryptococcus</taxon>
        <taxon>Cryptococcus gattii species complex</taxon>
    </lineage>
</organism>
<dbReference type="EMBL" id="CP143807">
    <property type="protein sequence ID" value="WVO19866.1"/>
    <property type="molecule type" value="Genomic_DNA"/>
</dbReference>
<keyword evidence="2" id="KW-1133">Transmembrane helix</keyword>